<keyword evidence="4 6" id="KW-0975">Bacterial flagellum</keyword>
<evidence type="ECO:0000256" key="5">
    <source>
        <dbReference type="ARBA" id="ARBA00024934"/>
    </source>
</evidence>
<evidence type="ECO:0000256" key="1">
    <source>
        <dbReference type="ARBA" id="ARBA00004117"/>
    </source>
</evidence>
<protein>
    <recommendedName>
        <fullName evidence="3 6">Flagellar basal body rod protein FlgB</fullName>
    </recommendedName>
</protein>
<evidence type="ECO:0000313" key="7">
    <source>
        <dbReference type="EMBL" id="MFC7291783.1"/>
    </source>
</evidence>
<name>A0ABW2IL83_9PROT</name>
<dbReference type="EMBL" id="JBHTBR010000005">
    <property type="protein sequence ID" value="MFC7291783.1"/>
    <property type="molecule type" value="Genomic_DNA"/>
</dbReference>
<keyword evidence="7" id="KW-0966">Cell projection</keyword>
<sequence>MTGPADIPLFGMMKARMDMLGERQKVLSTNVSNVSTPGYTPSDVDMQAFSAALAKGQVGGRSGSAGGVGMATTQPGHIAGASRAPLVAGMHIKDAPDSETTLDGNSVVVEDQMMKIAENRMEFETIVGLYNKSLSLMRLAAKTPQ</sequence>
<accession>A0ABW2IL83</accession>
<keyword evidence="8" id="KW-1185">Reference proteome</keyword>
<evidence type="ECO:0000256" key="2">
    <source>
        <dbReference type="ARBA" id="ARBA00009677"/>
    </source>
</evidence>
<dbReference type="InterPro" id="IPR006300">
    <property type="entry name" value="FlgB"/>
</dbReference>
<comment type="similarity">
    <text evidence="2 6">Belongs to the flagella basal body rod proteins family.</text>
</comment>
<keyword evidence="7" id="KW-0282">Flagellum</keyword>
<proteinExistence type="inferred from homology"/>
<dbReference type="PIRSF" id="PIRSF002889">
    <property type="entry name" value="Rod_FlgB"/>
    <property type="match status" value="1"/>
</dbReference>
<keyword evidence="7" id="KW-0969">Cilium</keyword>
<evidence type="ECO:0000256" key="4">
    <source>
        <dbReference type="ARBA" id="ARBA00023143"/>
    </source>
</evidence>
<evidence type="ECO:0000313" key="8">
    <source>
        <dbReference type="Proteomes" id="UP001596492"/>
    </source>
</evidence>
<evidence type="ECO:0000256" key="6">
    <source>
        <dbReference type="PIRNR" id="PIRNR002889"/>
    </source>
</evidence>
<comment type="caution">
    <text evidence="7">The sequence shown here is derived from an EMBL/GenBank/DDBJ whole genome shotgun (WGS) entry which is preliminary data.</text>
</comment>
<comment type="subunit">
    <text evidence="6">The basal body constitutes a major portion of the flagellar organelle and consists of a number of rings mounted on a central rod.</text>
</comment>
<organism evidence="7 8">
    <name type="scientific">Hirschia litorea</name>
    <dbReference type="NCBI Taxonomy" id="1199156"/>
    <lineage>
        <taxon>Bacteria</taxon>
        <taxon>Pseudomonadati</taxon>
        <taxon>Pseudomonadota</taxon>
        <taxon>Alphaproteobacteria</taxon>
        <taxon>Hyphomonadales</taxon>
        <taxon>Hyphomonadaceae</taxon>
        <taxon>Hirschia</taxon>
    </lineage>
</organism>
<dbReference type="RefSeq" id="WP_382167025.1">
    <property type="nucleotide sequence ID" value="NZ_JBHTBR010000005.1"/>
</dbReference>
<dbReference type="NCBIfam" id="TIGR01396">
    <property type="entry name" value="FlgB"/>
    <property type="match status" value="1"/>
</dbReference>
<gene>
    <name evidence="7" type="primary">flgB</name>
    <name evidence="7" type="ORF">ACFQS8_09170</name>
</gene>
<dbReference type="Proteomes" id="UP001596492">
    <property type="component" value="Unassembled WGS sequence"/>
</dbReference>
<evidence type="ECO:0000256" key="3">
    <source>
        <dbReference type="ARBA" id="ARBA00014376"/>
    </source>
</evidence>
<comment type="subcellular location">
    <subcellularLocation>
        <location evidence="1 6">Bacterial flagellum basal body</location>
    </subcellularLocation>
</comment>
<reference evidence="8" key="1">
    <citation type="journal article" date="2019" name="Int. J. Syst. Evol. Microbiol.">
        <title>The Global Catalogue of Microorganisms (GCM) 10K type strain sequencing project: providing services to taxonomists for standard genome sequencing and annotation.</title>
        <authorList>
            <consortium name="The Broad Institute Genomics Platform"/>
            <consortium name="The Broad Institute Genome Sequencing Center for Infectious Disease"/>
            <person name="Wu L."/>
            <person name="Ma J."/>
        </authorList>
    </citation>
    <scope>NUCLEOTIDE SEQUENCE [LARGE SCALE GENOMIC DNA]</scope>
    <source>
        <strain evidence="8">CCUG 51308</strain>
    </source>
</reference>
<comment type="function">
    <text evidence="5 6">Structural component of flagellum, the bacterial motility apparatus. Part of the rod structure of flagellar basal body.</text>
</comment>